<keyword evidence="2" id="KW-1185">Reference proteome</keyword>
<dbReference type="KEGG" id="sfc:Spiaf_0753"/>
<dbReference type="STRING" id="889378.Spiaf_0753"/>
<organism evidence="1 2">
    <name type="scientific">Spirochaeta africana (strain ATCC 700263 / DSM 8902 / Z-7692)</name>
    <dbReference type="NCBI Taxonomy" id="889378"/>
    <lineage>
        <taxon>Bacteria</taxon>
        <taxon>Pseudomonadati</taxon>
        <taxon>Spirochaetota</taxon>
        <taxon>Spirochaetia</taxon>
        <taxon>Spirochaetales</taxon>
        <taxon>Spirochaetaceae</taxon>
        <taxon>Spirochaeta</taxon>
    </lineage>
</organism>
<dbReference type="PATRIC" id="fig|889378.3.peg.759"/>
<dbReference type="eggNOG" id="COG4923">
    <property type="taxonomic scope" value="Bacteria"/>
</dbReference>
<evidence type="ECO:0008006" key="3">
    <source>
        <dbReference type="Google" id="ProtNLM"/>
    </source>
</evidence>
<dbReference type="Pfam" id="PF04250">
    <property type="entry name" value="DUF429"/>
    <property type="match status" value="1"/>
</dbReference>
<name>H9UH55_SPIAZ</name>
<gene>
    <name evidence="1" type="ordered locus">Spiaf_0753</name>
</gene>
<evidence type="ECO:0000313" key="2">
    <source>
        <dbReference type="Proteomes" id="UP000007383"/>
    </source>
</evidence>
<reference evidence="2" key="1">
    <citation type="journal article" date="2013" name="Stand. Genomic Sci.">
        <title>Complete genome sequence of the halophilic bacterium Spirochaeta africana type strain (Z-7692(T)) from the alkaline Lake Magadi in the East African Rift.</title>
        <authorList>
            <person name="Liolos K."/>
            <person name="Abt B."/>
            <person name="Scheuner C."/>
            <person name="Teshima H."/>
            <person name="Held B."/>
            <person name="Lapidus A."/>
            <person name="Nolan M."/>
            <person name="Lucas S."/>
            <person name="Deshpande S."/>
            <person name="Cheng J.F."/>
            <person name="Tapia R."/>
            <person name="Goodwin L.A."/>
            <person name="Pitluck S."/>
            <person name="Pagani I."/>
            <person name="Ivanova N."/>
            <person name="Mavromatis K."/>
            <person name="Mikhailova N."/>
            <person name="Huntemann M."/>
            <person name="Pati A."/>
            <person name="Chen A."/>
            <person name="Palaniappan K."/>
            <person name="Land M."/>
            <person name="Rohde M."/>
            <person name="Tindall B.J."/>
            <person name="Detter J.C."/>
            <person name="Goker M."/>
            <person name="Bristow J."/>
            <person name="Eisen J.A."/>
            <person name="Markowitz V."/>
            <person name="Hugenholtz P."/>
            <person name="Woyke T."/>
            <person name="Klenk H.P."/>
            <person name="Kyrpides N.C."/>
        </authorList>
    </citation>
    <scope>NUCLEOTIDE SEQUENCE</scope>
    <source>
        <strain evidence="2">ATCC 700263 / DSM 8902 / Z-7692</strain>
    </source>
</reference>
<sequence>MSGVIGIDAASGGWVVARISRDGQWELDFIESRYDSKTDEVYLPSSLVEYMVTNRLSLIDMPVGLVSRDAVVDGSLSPEMAVHREDAIRRLLRERVPNGGRFSNSVFPTPVSEAVYASDYESGAAVNKEALGKSISRQTWNLVYRIKQVQAILQVVPGIVGTLLESHPETVYRLLHAGSGAEASLASKRTQEGIEQRLNLLEQVLPGAQAAFDDAWHHWGKDVRAQRDDAADAMVLALCAYAGQQQGKLYTPVVMDGSLREASLPLQDFTASRLGSGIHSRRRDVLLKAEFPAAIPRGSEEIPLCMVYCPPEFCNVSR</sequence>
<proteinExistence type="predicted"/>
<dbReference type="RefSeq" id="WP_014454845.1">
    <property type="nucleotide sequence ID" value="NC_017098.1"/>
</dbReference>
<dbReference type="AlphaFoldDB" id="H9UH55"/>
<dbReference type="HOGENOM" id="CLU_080977_1_0_12"/>
<dbReference type="EMBL" id="CP003282">
    <property type="protein sequence ID" value="AFG36848.1"/>
    <property type="molecule type" value="Genomic_DNA"/>
</dbReference>
<accession>H9UH55</accession>
<dbReference type="InterPro" id="IPR007362">
    <property type="entry name" value="DUF429"/>
</dbReference>
<evidence type="ECO:0000313" key="1">
    <source>
        <dbReference type="EMBL" id="AFG36848.1"/>
    </source>
</evidence>
<dbReference type="Proteomes" id="UP000007383">
    <property type="component" value="Chromosome"/>
</dbReference>
<dbReference type="OrthoDB" id="9811476at2"/>
<protein>
    <recommendedName>
        <fullName evidence="3">DUF429 domain-containing protein</fullName>
    </recommendedName>
</protein>